<sequence length="657" mass="72782">MAASSSNQSQKRHVGRKETEMEEIVRYMSNLPAYLERGKPIQDRALNFGVMDWGRLEQWQYYHHKKGVTGSDKNSPSTSNSSSLFSSGGSVHHSSKVQGSSSAPLKPHHSTLQSHLNISPEEISSKDRPVNHSTEKKTTNRSRTTSRRFKDVNPQKNSDSKSSDDLESFRSASSSSLKGKSKIQDELVNGTESFQDSSYGTSDDTLFQRHKSLVIFPDDIQKDSKHDVVNRKDSHNEASSEINSSTPCKTKATEAKELSLSSKKSDFKDGRKHRYSFSMSSKSATKTVESPPVSHNSTKDSSSVTKRSHTSPLKRLLDPLFSSKSKSNNAETPPENAKVKAKVKMDLRNCKEVKVDNSCRNKMNDSSSKIHQAMFQVAVKNGRPLFTFAVDNNNDILAATVRSMTGKDDTNSWIYTFFSVQEVKKKKGGWLSQGTKGINPGYLPNVTAQMKVSNPSPSNCTTREFVLSSMDSGSTDDQILDAHLEIELAAIVVQFLGKAEKDESQDYFSTTVILPGGHHSVPRKGEPSPLIERWRSGGVCDCGGWDVGCRLRTLTNKVESERRSNSPESFNLFFQGDEMNGRPFFSLSPLKEGIFSVEYSTPLSLLHAFSICISVIECRKSSDHTYVAKQVDEGEVDEDEAPVAYTSLPPISPVGRV</sequence>
<dbReference type="AlphaFoldDB" id="A0A2U1PCI8"/>
<evidence type="ECO:0000313" key="2">
    <source>
        <dbReference type="EMBL" id="PWA83429.1"/>
    </source>
</evidence>
<keyword evidence="3" id="KW-1185">Reference proteome</keyword>
<evidence type="ECO:0000256" key="1">
    <source>
        <dbReference type="SAM" id="MobiDB-lite"/>
    </source>
</evidence>
<feature type="compositionally biased region" description="Polar residues" evidence="1">
    <location>
        <begin position="277"/>
        <end position="305"/>
    </location>
</feature>
<accession>A0A2U1PCI8</accession>
<dbReference type="OrthoDB" id="1898655at2759"/>
<feature type="compositionally biased region" description="Low complexity" evidence="1">
    <location>
        <begin position="70"/>
        <end position="102"/>
    </location>
</feature>
<proteinExistence type="predicted"/>
<name>A0A2U1PCI8_ARTAN</name>
<dbReference type="Proteomes" id="UP000245207">
    <property type="component" value="Unassembled WGS sequence"/>
</dbReference>
<feature type="compositionally biased region" description="Basic and acidic residues" evidence="1">
    <location>
        <begin position="251"/>
        <end position="269"/>
    </location>
</feature>
<gene>
    <name evidence="2" type="ORF">CTI12_AA168660</name>
</gene>
<feature type="compositionally biased region" description="Low complexity" evidence="1">
    <location>
        <begin position="169"/>
        <end position="178"/>
    </location>
</feature>
<feature type="compositionally biased region" description="Polar residues" evidence="1">
    <location>
        <begin position="322"/>
        <end position="331"/>
    </location>
</feature>
<protein>
    <submittedName>
        <fullName evidence="2">Uncharacterized protein</fullName>
    </submittedName>
</protein>
<dbReference type="PANTHER" id="PTHR31390">
    <property type="entry name" value="EXPRESSED PROTEIN"/>
    <property type="match status" value="1"/>
</dbReference>
<feature type="compositionally biased region" description="Basic and acidic residues" evidence="1">
    <location>
        <begin position="123"/>
        <end position="138"/>
    </location>
</feature>
<dbReference type="Pfam" id="PF12043">
    <property type="entry name" value="DUF3527"/>
    <property type="match status" value="2"/>
</dbReference>
<dbReference type="PANTHER" id="PTHR31390:SF4">
    <property type="entry name" value="DUF3527 DOMAIN-CONTAINING PROTEIN"/>
    <property type="match status" value="1"/>
</dbReference>
<reference evidence="2 3" key="1">
    <citation type="journal article" date="2018" name="Mol. Plant">
        <title>The genome of Artemisia annua provides insight into the evolution of Asteraceae family and artemisinin biosynthesis.</title>
        <authorList>
            <person name="Shen Q."/>
            <person name="Zhang L."/>
            <person name="Liao Z."/>
            <person name="Wang S."/>
            <person name="Yan T."/>
            <person name="Shi P."/>
            <person name="Liu M."/>
            <person name="Fu X."/>
            <person name="Pan Q."/>
            <person name="Wang Y."/>
            <person name="Lv Z."/>
            <person name="Lu X."/>
            <person name="Zhang F."/>
            <person name="Jiang W."/>
            <person name="Ma Y."/>
            <person name="Chen M."/>
            <person name="Hao X."/>
            <person name="Li L."/>
            <person name="Tang Y."/>
            <person name="Lv G."/>
            <person name="Zhou Y."/>
            <person name="Sun X."/>
            <person name="Brodelius P.E."/>
            <person name="Rose J.K.C."/>
            <person name="Tang K."/>
        </authorList>
    </citation>
    <scope>NUCLEOTIDE SEQUENCE [LARGE SCALE GENOMIC DNA]</scope>
    <source>
        <strain evidence="3">cv. Huhao1</strain>
        <tissue evidence="2">Leaf</tissue>
    </source>
</reference>
<feature type="compositionally biased region" description="Polar residues" evidence="1">
    <location>
        <begin position="239"/>
        <end position="248"/>
    </location>
</feature>
<feature type="compositionally biased region" description="Basic and acidic residues" evidence="1">
    <location>
        <begin position="224"/>
        <end position="238"/>
    </location>
</feature>
<feature type="compositionally biased region" description="Polar residues" evidence="1">
    <location>
        <begin position="190"/>
        <end position="203"/>
    </location>
</feature>
<evidence type="ECO:0000313" key="3">
    <source>
        <dbReference type="Proteomes" id="UP000245207"/>
    </source>
</evidence>
<feature type="region of interest" description="Disordered" evidence="1">
    <location>
        <begin position="68"/>
        <end position="203"/>
    </location>
</feature>
<dbReference type="EMBL" id="PKPP01001351">
    <property type="protein sequence ID" value="PWA83429.1"/>
    <property type="molecule type" value="Genomic_DNA"/>
</dbReference>
<comment type="caution">
    <text evidence="2">The sequence shown here is derived from an EMBL/GenBank/DDBJ whole genome shotgun (WGS) entry which is preliminary data.</text>
</comment>
<feature type="region of interest" description="Disordered" evidence="1">
    <location>
        <begin position="1"/>
        <end position="22"/>
    </location>
</feature>
<dbReference type="InterPro" id="IPR021916">
    <property type="entry name" value="DUF3527"/>
</dbReference>
<feature type="compositionally biased region" description="Basic and acidic residues" evidence="1">
    <location>
        <begin position="148"/>
        <end position="168"/>
    </location>
</feature>
<feature type="region of interest" description="Disordered" evidence="1">
    <location>
        <begin position="224"/>
        <end position="339"/>
    </location>
</feature>
<organism evidence="2 3">
    <name type="scientific">Artemisia annua</name>
    <name type="common">Sweet wormwood</name>
    <dbReference type="NCBI Taxonomy" id="35608"/>
    <lineage>
        <taxon>Eukaryota</taxon>
        <taxon>Viridiplantae</taxon>
        <taxon>Streptophyta</taxon>
        <taxon>Embryophyta</taxon>
        <taxon>Tracheophyta</taxon>
        <taxon>Spermatophyta</taxon>
        <taxon>Magnoliopsida</taxon>
        <taxon>eudicotyledons</taxon>
        <taxon>Gunneridae</taxon>
        <taxon>Pentapetalae</taxon>
        <taxon>asterids</taxon>
        <taxon>campanulids</taxon>
        <taxon>Asterales</taxon>
        <taxon>Asteraceae</taxon>
        <taxon>Asteroideae</taxon>
        <taxon>Anthemideae</taxon>
        <taxon>Artemisiinae</taxon>
        <taxon>Artemisia</taxon>
    </lineage>
</organism>